<evidence type="ECO:0000313" key="3">
    <source>
        <dbReference type="Proteomes" id="UP000053105"/>
    </source>
</evidence>
<evidence type="ECO:0000256" key="1">
    <source>
        <dbReference type="SAM" id="MobiDB-lite"/>
    </source>
</evidence>
<dbReference type="Proteomes" id="UP000053105">
    <property type="component" value="Unassembled WGS sequence"/>
</dbReference>
<feature type="region of interest" description="Disordered" evidence="1">
    <location>
        <begin position="190"/>
        <end position="217"/>
    </location>
</feature>
<dbReference type="EMBL" id="KQ435845">
    <property type="protein sequence ID" value="KOX71162.1"/>
    <property type="molecule type" value="Genomic_DNA"/>
</dbReference>
<reference evidence="2 3" key="1">
    <citation type="submission" date="2015-07" db="EMBL/GenBank/DDBJ databases">
        <title>The genome of Melipona quadrifasciata.</title>
        <authorList>
            <person name="Pan H."/>
            <person name="Kapheim K."/>
        </authorList>
    </citation>
    <scope>NUCLEOTIDE SEQUENCE [LARGE SCALE GENOMIC DNA]</scope>
    <source>
        <strain evidence="2">0111107301</strain>
        <tissue evidence="2">Whole body</tissue>
    </source>
</reference>
<organism evidence="2 3">
    <name type="scientific">Melipona quadrifasciata</name>
    <dbReference type="NCBI Taxonomy" id="166423"/>
    <lineage>
        <taxon>Eukaryota</taxon>
        <taxon>Metazoa</taxon>
        <taxon>Ecdysozoa</taxon>
        <taxon>Arthropoda</taxon>
        <taxon>Hexapoda</taxon>
        <taxon>Insecta</taxon>
        <taxon>Pterygota</taxon>
        <taxon>Neoptera</taxon>
        <taxon>Endopterygota</taxon>
        <taxon>Hymenoptera</taxon>
        <taxon>Apocrita</taxon>
        <taxon>Aculeata</taxon>
        <taxon>Apoidea</taxon>
        <taxon>Anthophila</taxon>
        <taxon>Apidae</taxon>
        <taxon>Melipona</taxon>
    </lineage>
</organism>
<name>A0A0N0BE02_9HYME</name>
<sequence>MESERKRVDITYPNTRLGVIRDKLFQFSLVTRVKILEEFIRGIVHTDKALLLATRNSTKLKFELIENRAIWKKLTRKKKNSATKRTKMCFVKNMRDIELRHTALCFDYIQGKTAASPETSQEIFITGIDGKRRKSDEMVGRRGKSVQAGVEVSNPAGERLRTRVLHQSVIKAMNVLSSTKKVLFRFAAETSTAPRKSSLSEDEYAWKKRNTQGREEM</sequence>
<protein>
    <submittedName>
        <fullName evidence="2">Uncharacterized protein</fullName>
    </submittedName>
</protein>
<evidence type="ECO:0000313" key="2">
    <source>
        <dbReference type="EMBL" id="KOX71162.1"/>
    </source>
</evidence>
<proteinExistence type="predicted"/>
<accession>A0A0N0BE02</accession>
<keyword evidence="3" id="KW-1185">Reference proteome</keyword>
<dbReference type="AlphaFoldDB" id="A0A0N0BE02"/>
<gene>
    <name evidence="2" type="ORF">WN51_04185</name>
</gene>